<organism evidence="6 7">
    <name type="scientific">Halovivax ruber (strain DSM 18193 / JCM 13892 / XH-70)</name>
    <dbReference type="NCBI Taxonomy" id="797302"/>
    <lineage>
        <taxon>Archaea</taxon>
        <taxon>Methanobacteriati</taxon>
        <taxon>Methanobacteriota</taxon>
        <taxon>Stenosarchaea group</taxon>
        <taxon>Halobacteria</taxon>
        <taxon>Halobacteriales</taxon>
        <taxon>Natrialbaceae</taxon>
        <taxon>Halovivax</taxon>
    </lineage>
</organism>
<dbReference type="KEGG" id="hru:Halru_0402"/>
<evidence type="ECO:0000256" key="5">
    <source>
        <dbReference type="RuleBase" id="RU003560"/>
    </source>
</evidence>
<dbReference type="InterPro" id="IPR005814">
    <property type="entry name" value="Aminotrans_3"/>
</dbReference>
<dbReference type="EMBL" id="CP003050">
    <property type="protein sequence ID" value="AGB15045.1"/>
    <property type="molecule type" value="Genomic_DNA"/>
</dbReference>
<dbReference type="RefSeq" id="WP_015299735.1">
    <property type="nucleotide sequence ID" value="NC_019964.1"/>
</dbReference>
<evidence type="ECO:0000256" key="3">
    <source>
        <dbReference type="ARBA" id="ARBA00022679"/>
    </source>
</evidence>
<evidence type="ECO:0000313" key="6">
    <source>
        <dbReference type="EMBL" id="AGB15045.1"/>
    </source>
</evidence>
<dbReference type="GO" id="GO:0042802">
    <property type="term" value="F:identical protein binding"/>
    <property type="evidence" value="ECO:0007669"/>
    <property type="project" value="TreeGrafter"/>
</dbReference>
<dbReference type="InterPro" id="IPR015422">
    <property type="entry name" value="PyrdxlP-dep_Trfase_small"/>
</dbReference>
<dbReference type="PIRSF" id="PIRSF000521">
    <property type="entry name" value="Transaminase_4ab_Lys_Orn"/>
    <property type="match status" value="1"/>
</dbReference>
<dbReference type="InterPro" id="IPR015424">
    <property type="entry name" value="PyrdxlP-dep_Trfase"/>
</dbReference>
<dbReference type="Gene3D" id="3.40.640.10">
    <property type="entry name" value="Type I PLP-dependent aspartate aminotransferase-like (Major domain)"/>
    <property type="match status" value="1"/>
</dbReference>
<dbReference type="InterPro" id="IPR015421">
    <property type="entry name" value="PyrdxlP-dep_Trfase_major"/>
</dbReference>
<dbReference type="GO" id="GO:0008483">
    <property type="term" value="F:transaminase activity"/>
    <property type="evidence" value="ECO:0007669"/>
    <property type="project" value="UniProtKB-KW"/>
</dbReference>
<dbReference type="eggNOG" id="arCOG00914">
    <property type="taxonomic scope" value="Archaea"/>
</dbReference>
<sequence length="385" mass="39935">MSGFVYSQKPITIESGEDVTLTGDDGTEYIDFGASYACTPAGHCHPDVVGAIQKQASDLLFVQGSYPVEARSTLTSQLAALAPGDIENVWLCNSGTEANEAALKFARSATGNTKFVAARGAFHGRTAGSLSTTWKPKYKASYEPLLEDHVEFVPYGDAAALEAAVDDETAAVILEPIQGEGGINAAPAGYLQAAREVTHETGSALIFDEIQTGLGRTGSIWACENDALVDSPVVPDVLTTAKGLASGLPMGATLCADWIAEGAASHGSTFAGNPLVAAAATATLDVIVDEELPANAATVGATLVDELSRADLPIDEVRGLGLMRGLEVGRGANRILRDLAMEHGILALPAGRSVVRLLPPLTLTESHVHALVEALEDTLEATTDA</sequence>
<dbReference type="AlphaFoldDB" id="L0I677"/>
<dbReference type="Pfam" id="PF00202">
    <property type="entry name" value="Aminotran_3"/>
    <property type="match status" value="1"/>
</dbReference>
<dbReference type="HOGENOM" id="CLU_016922_10_2_2"/>
<proteinExistence type="inferred from homology"/>
<comment type="similarity">
    <text evidence="5">Belongs to the class-III pyridoxal-phosphate-dependent aminotransferase family.</text>
</comment>
<dbReference type="PANTHER" id="PTHR11986">
    <property type="entry name" value="AMINOTRANSFERASE CLASS III"/>
    <property type="match status" value="1"/>
</dbReference>
<dbReference type="GeneID" id="14375710"/>
<gene>
    <name evidence="6" type="ordered locus">Halru_0402</name>
</gene>
<dbReference type="InterPro" id="IPR050103">
    <property type="entry name" value="Class-III_PLP-dep_AT"/>
</dbReference>
<evidence type="ECO:0000256" key="2">
    <source>
        <dbReference type="ARBA" id="ARBA00022576"/>
    </source>
</evidence>
<protein>
    <submittedName>
        <fullName evidence="6">Ornithine/acetylornithine aminotransferase</fullName>
    </submittedName>
</protein>
<evidence type="ECO:0000313" key="7">
    <source>
        <dbReference type="Proteomes" id="UP000010846"/>
    </source>
</evidence>
<keyword evidence="2 6" id="KW-0032">Aminotransferase</keyword>
<evidence type="ECO:0000256" key="1">
    <source>
        <dbReference type="ARBA" id="ARBA00001933"/>
    </source>
</evidence>
<dbReference type="PANTHER" id="PTHR11986:SF79">
    <property type="entry name" value="ACETYLORNITHINE AMINOTRANSFERASE, MITOCHONDRIAL"/>
    <property type="match status" value="1"/>
</dbReference>
<name>L0I677_HALRX</name>
<keyword evidence="3 6" id="KW-0808">Transferase</keyword>
<dbReference type="GO" id="GO:0030170">
    <property type="term" value="F:pyridoxal phosphate binding"/>
    <property type="evidence" value="ECO:0007669"/>
    <property type="project" value="InterPro"/>
</dbReference>
<dbReference type="Gene3D" id="3.90.1150.10">
    <property type="entry name" value="Aspartate Aminotransferase, domain 1"/>
    <property type="match status" value="1"/>
</dbReference>
<reference evidence="6" key="1">
    <citation type="submission" date="2011-09" db="EMBL/GenBank/DDBJ databases">
        <title>Complete sequence of Halovivax ruber XH-70.</title>
        <authorList>
            <consortium name="US DOE Joint Genome Institute"/>
            <person name="Lucas S."/>
            <person name="Han J."/>
            <person name="Lapidus A."/>
            <person name="Cheng J.-F."/>
            <person name="Goodwin L."/>
            <person name="Pitluck S."/>
            <person name="Peters L."/>
            <person name="Mikhailova N."/>
            <person name="Davenport K."/>
            <person name="Detter J.C."/>
            <person name="Han C."/>
            <person name="Tapia R."/>
            <person name="Land M."/>
            <person name="Hauser L."/>
            <person name="Kyrpides N."/>
            <person name="Ivanova N."/>
            <person name="Pagani I."/>
            <person name="Sproer C."/>
            <person name="Anderson I."/>
            <person name="Woyke T."/>
        </authorList>
    </citation>
    <scope>NUCLEOTIDE SEQUENCE</scope>
    <source>
        <strain evidence="6">XH-70</strain>
    </source>
</reference>
<dbReference type="Proteomes" id="UP000010846">
    <property type="component" value="Chromosome"/>
</dbReference>
<accession>L0I677</accession>
<evidence type="ECO:0000256" key="4">
    <source>
        <dbReference type="ARBA" id="ARBA00022898"/>
    </source>
</evidence>
<dbReference type="FunFam" id="3.40.640.10:FF:000004">
    <property type="entry name" value="Acetylornithine aminotransferase"/>
    <property type="match status" value="1"/>
</dbReference>
<dbReference type="OrthoDB" id="85346at2157"/>
<dbReference type="CDD" id="cd00610">
    <property type="entry name" value="OAT_like"/>
    <property type="match status" value="1"/>
</dbReference>
<dbReference type="STRING" id="797302.Halru_0402"/>
<keyword evidence="7" id="KW-1185">Reference proteome</keyword>
<keyword evidence="4 5" id="KW-0663">Pyridoxal phosphate</keyword>
<dbReference type="SUPFAM" id="SSF53383">
    <property type="entry name" value="PLP-dependent transferases"/>
    <property type="match status" value="1"/>
</dbReference>
<comment type="cofactor">
    <cofactor evidence="1">
        <name>pyridoxal 5'-phosphate</name>
        <dbReference type="ChEBI" id="CHEBI:597326"/>
    </cofactor>
</comment>